<dbReference type="EMBL" id="JAPTMU010000676">
    <property type="protein sequence ID" value="KAJ4918166.1"/>
    <property type="molecule type" value="Genomic_DNA"/>
</dbReference>
<sequence length="92" mass="10284">TGASLQQKADGWKEKVNESKGSRPRTPTHPDQDAQLRGSVSSLLQTVSREEDMSWARREQQALGRVSLQRQGWFPAAYVAPVEDFSNTLATR</sequence>
<reference evidence="2" key="1">
    <citation type="submission" date="2022-11" db="EMBL/GenBank/DDBJ databases">
        <title>Chromosome-level genome of Pogonophryne albipinna.</title>
        <authorList>
            <person name="Jo E."/>
        </authorList>
    </citation>
    <scope>NUCLEOTIDE SEQUENCE</scope>
    <source>
        <strain evidence="2">SGF0006</strain>
        <tissue evidence="2">Muscle</tissue>
    </source>
</reference>
<dbReference type="AlphaFoldDB" id="A0AAD6A4N6"/>
<accession>A0AAD6A4N6</accession>
<gene>
    <name evidence="2" type="ORF">JOQ06_000698</name>
</gene>
<feature type="non-terminal residue" evidence="2">
    <location>
        <position position="1"/>
    </location>
</feature>
<organism evidence="2 3">
    <name type="scientific">Pogonophryne albipinna</name>
    <dbReference type="NCBI Taxonomy" id="1090488"/>
    <lineage>
        <taxon>Eukaryota</taxon>
        <taxon>Metazoa</taxon>
        <taxon>Chordata</taxon>
        <taxon>Craniata</taxon>
        <taxon>Vertebrata</taxon>
        <taxon>Euteleostomi</taxon>
        <taxon>Actinopterygii</taxon>
        <taxon>Neopterygii</taxon>
        <taxon>Teleostei</taxon>
        <taxon>Neoteleostei</taxon>
        <taxon>Acanthomorphata</taxon>
        <taxon>Eupercaria</taxon>
        <taxon>Perciformes</taxon>
        <taxon>Notothenioidei</taxon>
        <taxon>Pogonophryne</taxon>
    </lineage>
</organism>
<name>A0AAD6A4N6_9TELE</name>
<evidence type="ECO:0000313" key="2">
    <source>
        <dbReference type="EMBL" id="KAJ4918166.1"/>
    </source>
</evidence>
<feature type="region of interest" description="Disordered" evidence="1">
    <location>
        <begin position="1"/>
        <end position="36"/>
    </location>
</feature>
<feature type="compositionally biased region" description="Basic and acidic residues" evidence="1">
    <location>
        <begin position="10"/>
        <end position="21"/>
    </location>
</feature>
<comment type="caution">
    <text evidence="2">The sequence shown here is derived from an EMBL/GenBank/DDBJ whole genome shotgun (WGS) entry which is preliminary data.</text>
</comment>
<keyword evidence="3" id="KW-1185">Reference proteome</keyword>
<evidence type="ECO:0000256" key="1">
    <source>
        <dbReference type="SAM" id="MobiDB-lite"/>
    </source>
</evidence>
<dbReference type="Proteomes" id="UP001219934">
    <property type="component" value="Unassembled WGS sequence"/>
</dbReference>
<evidence type="ECO:0000313" key="3">
    <source>
        <dbReference type="Proteomes" id="UP001219934"/>
    </source>
</evidence>
<protein>
    <submittedName>
        <fullName evidence="2">Uncharacterized protein</fullName>
    </submittedName>
</protein>
<proteinExistence type="predicted"/>